<dbReference type="AlphaFoldDB" id="A0A562J7B2"/>
<accession>A0A562J7B2</accession>
<dbReference type="Proteomes" id="UP000315343">
    <property type="component" value="Unassembled WGS sequence"/>
</dbReference>
<comment type="caution">
    <text evidence="1">The sequence shown here is derived from an EMBL/GenBank/DDBJ whole genome shotgun (WGS) entry which is preliminary data.</text>
</comment>
<proteinExistence type="predicted"/>
<dbReference type="RefSeq" id="WP_145084105.1">
    <property type="nucleotide sequence ID" value="NZ_JAYFNS010000002.1"/>
</dbReference>
<evidence type="ECO:0008006" key="3">
    <source>
        <dbReference type="Google" id="ProtNLM"/>
    </source>
</evidence>
<evidence type="ECO:0000313" key="1">
    <source>
        <dbReference type="EMBL" id="TWH78970.1"/>
    </source>
</evidence>
<name>A0A562J7B2_9FIRM</name>
<protein>
    <recommendedName>
        <fullName evidence="3">Zinc dependent phospholipase C</fullName>
    </recommendedName>
</protein>
<evidence type="ECO:0000313" key="2">
    <source>
        <dbReference type="Proteomes" id="UP000315343"/>
    </source>
</evidence>
<gene>
    <name evidence="1" type="ORF">LY60_02496</name>
</gene>
<dbReference type="EMBL" id="VLKH01000007">
    <property type="protein sequence ID" value="TWH78970.1"/>
    <property type="molecule type" value="Genomic_DNA"/>
</dbReference>
<organism evidence="1 2">
    <name type="scientific">Sedimentibacter saalensis</name>
    <dbReference type="NCBI Taxonomy" id="130788"/>
    <lineage>
        <taxon>Bacteria</taxon>
        <taxon>Bacillati</taxon>
        <taxon>Bacillota</taxon>
        <taxon>Tissierellia</taxon>
        <taxon>Sedimentibacter</taxon>
    </lineage>
</organism>
<keyword evidence="2" id="KW-1185">Reference proteome</keyword>
<reference evidence="1 2" key="1">
    <citation type="submission" date="2019-07" db="EMBL/GenBank/DDBJ databases">
        <title>Genomic Encyclopedia of Type Strains, Phase I: the one thousand microbial genomes (KMG-I) project.</title>
        <authorList>
            <person name="Kyrpides N."/>
        </authorList>
    </citation>
    <scope>NUCLEOTIDE SEQUENCE [LARGE SCALE GENOMIC DNA]</scope>
    <source>
        <strain evidence="1 2">DSM 13558</strain>
    </source>
</reference>
<sequence>MPPISTNMHFGKIFIENSEDEIDIPSFIMGIVSPETMDVDDFEEMHTLDEDGNIDVREFYEQFNFKKLDITQKSFVLGYYCHLWFDEYYKFNASKLTIHNNLELSDEELRAAVKSTLRYYDYKAINNFFENYVKDINTFDIKINLKETNWVNIKKSKDKILEFLKGNKSETIYPQLIEEEEYMRFINNGFSKIKKSL</sequence>
<dbReference type="OrthoDB" id="9810012at2"/>